<accession>A0ABY7HJ23</accession>
<dbReference type="Proteomes" id="UP001164459">
    <property type="component" value="Chromosome"/>
</dbReference>
<name>A0ABY7HJ23_9BACT</name>
<gene>
    <name evidence="1" type="ORF">O0S08_24710</name>
</gene>
<reference evidence="1" key="1">
    <citation type="submission" date="2022-11" db="EMBL/GenBank/DDBJ databases">
        <title>Minimal conservation of predation-associated metabolite biosynthetic gene clusters underscores biosynthetic potential of Myxococcota including descriptions for ten novel species: Archangium lansinium sp. nov., Myxococcus landrumus sp. nov., Nannocystis bai.</title>
        <authorList>
            <person name="Ahearne A."/>
            <person name="Stevens C."/>
            <person name="Dowd S."/>
        </authorList>
    </citation>
    <scope>NUCLEOTIDE SEQUENCE</scope>
    <source>
        <strain evidence="1">Fl3</strain>
    </source>
</reference>
<protein>
    <submittedName>
        <fullName evidence="1">Uncharacterized protein</fullName>
    </submittedName>
</protein>
<organism evidence="1 2">
    <name type="scientific">Nannocystis punicea</name>
    <dbReference type="NCBI Taxonomy" id="2995304"/>
    <lineage>
        <taxon>Bacteria</taxon>
        <taxon>Pseudomonadati</taxon>
        <taxon>Myxococcota</taxon>
        <taxon>Polyangia</taxon>
        <taxon>Nannocystales</taxon>
        <taxon>Nannocystaceae</taxon>
        <taxon>Nannocystis</taxon>
    </lineage>
</organism>
<evidence type="ECO:0000313" key="1">
    <source>
        <dbReference type="EMBL" id="WAS99343.1"/>
    </source>
</evidence>
<keyword evidence="2" id="KW-1185">Reference proteome</keyword>
<sequence>MVLAVVVVGELGRGCPTGQVELEAGVAAADDEVEGAGDEVGAVVGVCDLEVTRAEQGAELEIEGVAGGHEARTV</sequence>
<dbReference type="RefSeq" id="WP_269041704.1">
    <property type="nucleotide sequence ID" value="NZ_CP114040.1"/>
</dbReference>
<proteinExistence type="predicted"/>
<dbReference type="EMBL" id="CP114040">
    <property type="protein sequence ID" value="WAS99343.1"/>
    <property type="molecule type" value="Genomic_DNA"/>
</dbReference>
<evidence type="ECO:0000313" key="2">
    <source>
        <dbReference type="Proteomes" id="UP001164459"/>
    </source>
</evidence>